<gene>
    <name evidence="2" type="ORF">DS909_09035</name>
</gene>
<name>A0A366X1M3_9RHOB</name>
<accession>A0A366X1M3</accession>
<keyword evidence="1" id="KW-1133">Transmembrane helix</keyword>
<dbReference type="EMBL" id="QOCE01000025">
    <property type="protein sequence ID" value="RBW56837.1"/>
    <property type="molecule type" value="Genomic_DNA"/>
</dbReference>
<comment type="caution">
    <text evidence="2">The sequence shown here is derived from an EMBL/GenBank/DDBJ whole genome shotgun (WGS) entry which is preliminary data.</text>
</comment>
<keyword evidence="1" id="KW-0472">Membrane</keyword>
<dbReference type="Proteomes" id="UP000252706">
    <property type="component" value="Unassembled WGS sequence"/>
</dbReference>
<evidence type="ECO:0000313" key="2">
    <source>
        <dbReference type="EMBL" id="RBW56837.1"/>
    </source>
</evidence>
<organism evidence="2 3">
    <name type="scientific">Phaeobacter gallaeciensis</name>
    <dbReference type="NCBI Taxonomy" id="60890"/>
    <lineage>
        <taxon>Bacteria</taxon>
        <taxon>Pseudomonadati</taxon>
        <taxon>Pseudomonadota</taxon>
        <taxon>Alphaproteobacteria</taxon>
        <taxon>Rhodobacterales</taxon>
        <taxon>Roseobacteraceae</taxon>
        <taxon>Phaeobacter</taxon>
    </lineage>
</organism>
<evidence type="ECO:0000256" key="1">
    <source>
        <dbReference type="SAM" id="Phobius"/>
    </source>
</evidence>
<reference evidence="2 3" key="1">
    <citation type="submission" date="2018-07" db="EMBL/GenBank/DDBJ databases">
        <title>Modular assembly of carbohydrate-degrading microbial communities in the ocean.</title>
        <authorList>
            <person name="Enke T.N."/>
            <person name="Datta M.S."/>
            <person name="Schwartzman J.A."/>
            <person name="Cermak N."/>
            <person name="Schmitz D.A."/>
            <person name="Barrere J."/>
            <person name="Cordero O.X."/>
        </authorList>
    </citation>
    <scope>NUCLEOTIDE SEQUENCE [LARGE SCALE GENOMIC DNA]</scope>
    <source>
        <strain evidence="2 3">C3M10</strain>
    </source>
</reference>
<evidence type="ECO:0008006" key="4">
    <source>
        <dbReference type="Google" id="ProtNLM"/>
    </source>
</evidence>
<keyword evidence="1" id="KW-0812">Transmembrane</keyword>
<dbReference type="RefSeq" id="WP_113823118.1">
    <property type="nucleotide sequence ID" value="NZ_QOCE01000025.1"/>
</dbReference>
<proteinExistence type="predicted"/>
<dbReference type="AlphaFoldDB" id="A0A366X1M3"/>
<dbReference type="OrthoDB" id="7173339at2"/>
<sequence>MSDTDSFIDEVTEEVRRDRMFLMLRRYGWIGALAVVAIVGGAAYNEYSKSQATAQSQKLGDDIIAALAENDAEGRASTLSKVQAGTSGGAAVVEMLVATAQSNSEQVEAAIAGLNKVASDGDLPVIYRQIASFKALTLQGDSLSVNDRRQQFEALAQPGAPLRLLAEEQLALIDISEGDVAAGEERLQNILQDSEVTADLQQRASQLIVALGGKPEALPGQQG</sequence>
<protein>
    <recommendedName>
        <fullName evidence="4">Tetratricopeptide repeat-like domain-containing protein</fullName>
    </recommendedName>
</protein>
<evidence type="ECO:0000313" key="3">
    <source>
        <dbReference type="Proteomes" id="UP000252706"/>
    </source>
</evidence>
<feature type="transmembrane region" description="Helical" evidence="1">
    <location>
        <begin position="26"/>
        <end position="44"/>
    </location>
</feature>